<protein>
    <submittedName>
        <fullName evidence="2">Uncharacterized protein</fullName>
    </submittedName>
</protein>
<organism evidence="2 3">
    <name type="scientific">Oryza rufipogon</name>
    <name type="common">Brownbeard rice</name>
    <name type="synonym">Asian wild rice</name>
    <dbReference type="NCBI Taxonomy" id="4529"/>
    <lineage>
        <taxon>Eukaryota</taxon>
        <taxon>Viridiplantae</taxon>
        <taxon>Streptophyta</taxon>
        <taxon>Embryophyta</taxon>
        <taxon>Tracheophyta</taxon>
        <taxon>Spermatophyta</taxon>
        <taxon>Magnoliopsida</taxon>
        <taxon>Liliopsida</taxon>
        <taxon>Poales</taxon>
        <taxon>Poaceae</taxon>
        <taxon>BOP clade</taxon>
        <taxon>Oryzoideae</taxon>
        <taxon>Oryzeae</taxon>
        <taxon>Oryzinae</taxon>
        <taxon>Oryza</taxon>
    </lineage>
</organism>
<dbReference type="AlphaFoldDB" id="A0A0E0ND18"/>
<dbReference type="EnsemblPlants" id="ORUFI02G12310.1">
    <property type="protein sequence ID" value="ORUFI02G12310.1"/>
    <property type="gene ID" value="ORUFI02G12310"/>
</dbReference>
<dbReference type="HOGENOM" id="CLU_1477425_0_0_1"/>
<accession>A0A0E0ND18</accession>
<proteinExistence type="predicted"/>
<dbReference type="Gramene" id="ORUFI02G12310.1">
    <property type="protein sequence ID" value="ORUFI02G12310.1"/>
    <property type="gene ID" value="ORUFI02G12310"/>
</dbReference>
<sequence>MNRCTRSLLVEVASLSRRWKGVKDGGSCSVLFDAAEGNVVVASCTAVDRSDRNNELIAAAASTTRRRRRSEQRWGWLRPYSGTEAENNTYLSRGSTSFRASQFKCLASTNKKPERVWSDTINQESGRLGSRGGGSTVGECKEEADEEAVDDAYAEIIESHARTRLVSVEDDGGRRRRYDACRL</sequence>
<feature type="region of interest" description="Disordered" evidence="1">
    <location>
        <begin position="124"/>
        <end position="143"/>
    </location>
</feature>
<name>A0A0E0ND18_ORYRU</name>
<keyword evidence="3" id="KW-1185">Reference proteome</keyword>
<evidence type="ECO:0000256" key="1">
    <source>
        <dbReference type="SAM" id="MobiDB-lite"/>
    </source>
</evidence>
<dbReference type="Proteomes" id="UP000008022">
    <property type="component" value="Unassembled WGS sequence"/>
</dbReference>
<evidence type="ECO:0000313" key="3">
    <source>
        <dbReference type="Proteomes" id="UP000008022"/>
    </source>
</evidence>
<evidence type="ECO:0000313" key="2">
    <source>
        <dbReference type="EnsemblPlants" id="ORUFI02G12310.1"/>
    </source>
</evidence>
<reference evidence="3" key="1">
    <citation type="submission" date="2013-06" db="EMBL/GenBank/DDBJ databases">
        <authorList>
            <person name="Zhao Q."/>
        </authorList>
    </citation>
    <scope>NUCLEOTIDE SEQUENCE</scope>
    <source>
        <strain evidence="3">cv. W1943</strain>
    </source>
</reference>
<reference evidence="2" key="2">
    <citation type="submission" date="2015-06" db="UniProtKB">
        <authorList>
            <consortium name="EnsemblPlants"/>
        </authorList>
    </citation>
    <scope>IDENTIFICATION</scope>
</reference>